<comment type="caution">
    <text evidence="2">The sequence shown here is derived from an EMBL/GenBank/DDBJ whole genome shotgun (WGS) entry which is preliminary data.</text>
</comment>
<organism evidence="2 3">
    <name type="scientific">Zingiber officinale</name>
    <name type="common">Ginger</name>
    <name type="synonym">Amomum zingiber</name>
    <dbReference type="NCBI Taxonomy" id="94328"/>
    <lineage>
        <taxon>Eukaryota</taxon>
        <taxon>Viridiplantae</taxon>
        <taxon>Streptophyta</taxon>
        <taxon>Embryophyta</taxon>
        <taxon>Tracheophyta</taxon>
        <taxon>Spermatophyta</taxon>
        <taxon>Magnoliopsida</taxon>
        <taxon>Liliopsida</taxon>
        <taxon>Zingiberales</taxon>
        <taxon>Zingiberaceae</taxon>
        <taxon>Zingiber</taxon>
    </lineage>
</organism>
<dbReference type="EMBL" id="JACMSC010000009">
    <property type="protein sequence ID" value="KAG6508938.1"/>
    <property type="molecule type" value="Genomic_DNA"/>
</dbReference>
<proteinExistence type="predicted"/>
<accession>A0A8J5GRU9</accession>
<protein>
    <submittedName>
        <fullName evidence="2">Uncharacterized protein</fullName>
    </submittedName>
</protein>
<gene>
    <name evidence="2" type="ORF">ZIOFF_034320</name>
</gene>
<reference evidence="2 3" key="1">
    <citation type="submission" date="2020-08" db="EMBL/GenBank/DDBJ databases">
        <title>Plant Genome Project.</title>
        <authorList>
            <person name="Zhang R.-G."/>
        </authorList>
    </citation>
    <scope>NUCLEOTIDE SEQUENCE [LARGE SCALE GENOMIC DNA]</scope>
    <source>
        <tissue evidence="2">Rhizome</tissue>
    </source>
</reference>
<dbReference type="Proteomes" id="UP000734854">
    <property type="component" value="Unassembled WGS sequence"/>
</dbReference>
<keyword evidence="3" id="KW-1185">Reference proteome</keyword>
<feature type="compositionally biased region" description="Basic and acidic residues" evidence="1">
    <location>
        <begin position="51"/>
        <end position="69"/>
    </location>
</feature>
<feature type="region of interest" description="Disordered" evidence="1">
    <location>
        <begin position="24"/>
        <end position="93"/>
    </location>
</feature>
<dbReference type="AlphaFoldDB" id="A0A8J5GRU9"/>
<sequence>MLTWRMESLQDLMRSAEAIALPRPRSVENWSRERRELAKGDENRTSPFVEPDDRRIWELETVEEKSKDDVDMEDGNGDHPHQRTTAGSELLPGASMTRATVAFGVARESWGCYGAEIRDP</sequence>
<evidence type="ECO:0000313" key="3">
    <source>
        <dbReference type="Proteomes" id="UP000734854"/>
    </source>
</evidence>
<feature type="compositionally biased region" description="Basic and acidic residues" evidence="1">
    <location>
        <begin position="30"/>
        <end position="44"/>
    </location>
</feature>
<evidence type="ECO:0000256" key="1">
    <source>
        <dbReference type="SAM" id="MobiDB-lite"/>
    </source>
</evidence>
<name>A0A8J5GRU9_ZINOF</name>
<evidence type="ECO:0000313" key="2">
    <source>
        <dbReference type="EMBL" id="KAG6508938.1"/>
    </source>
</evidence>